<dbReference type="AlphaFoldDB" id="A0A6L5YJR9"/>
<accession>A0A6L5YJR9</accession>
<dbReference type="RefSeq" id="WP_154496336.1">
    <property type="nucleotide sequence ID" value="NZ_VUMU01000008.1"/>
</dbReference>
<comment type="caution">
    <text evidence="2">The sequence shown here is derived from an EMBL/GenBank/DDBJ whole genome shotgun (WGS) entry which is preliminary data.</text>
</comment>
<keyword evidence="3" id="KW-1185">Reference proteome</keyword>
<evidence type="ECO:0000313" key="2">
    <source>
        <dbReference type="EMBL" id="MST58180.1"/>
    </source>
</evidence>
<dbReference type="InterPro" id="IPR043770">
    <property type="entry name" value="DUF5716_C"/>
</dbReference>
<proteinExistence type="predicted"/>
<protein>
    <recommendedName>
        <fullName evidence="1">DUF5716 domain-containing protein</fullName>
    </recommendedName>
</protein>
<dbReference type="Proteomes" id="UP000476055">
    <property type="component" value="Unassembled WGS sequence"/>
</dbReference>
<sequence length="412" mass="47051">MRLPGSEKVIVGYDLGNKYAQISCYVTGSEEEIRTLSSVAGSSVYTIPLALSKRQGVNQWFYGSEAIRYAGEEEGILVENLLKLARDGEPVQIDGAPIDPVALLTLFLKRSLGLLSQVTNTERIGALMITCEELDHRMLEVLTAATEGLHLKTDQICFQSHVESFYYYNLYQPEELWRHKTILCEYGEASIRTYCMECNRHTTPVVAYMEEREFPFPVPESDEKMQEIAKKLCENQMISSVYLIGEAFSRDWMKESLRYLCKGRRVFQGNNLFSKGACYGMMERMTPGENGKNHVFLGRDKLKSNIGMKVLRQGEESYQALLDAGINWYEAKNTMEFYLLEGRAVEILITSLTGKGNRIARIVPEELQEGIIRLRISVEMRDDTHLKVELEDLGFGTFRAATHHIWKEEIEL</sequence>
<reference evidence="2 3" key="1">
    <citation type="submission" date="2019-08" db="EMBL/GenBank/DDBJ databases">
        <title>In-depth cultivation of the pig gut microbiome towards novel bacterial diversity and tailored functional studies.</title>
        <authorList>
            <person name="Wylensek D."/>
            <person name="Hitch T.C.A."/>
            <person name="Clavel T."/>
        </authorList>
    </citation>
    <scope>NUCLEOTIDE SEQUENCE [LARGE SCALE GENOMIC DNA]</scope>
    <source>
        <strain evidence="2 3">WCA3-601-WT-6H</strain>
    </source>
</reference>
<evidence type="ECO:0000313" key="3">
    <source>
        <dbReference type="Proteomes" id="UP000476055"/>
    </source>
</evidence>
<dbReference type="EMBL" id="VUMU01000008">
    <property type="protein sequence ID" value="MST58180.1"/>
    <property type="molecule type" value="Genomic_DNA"/>
</dbReference>
<gene>
    <name evidence="2" type="ORF">FYJ59_08005</name>
</gene>
<organism evidence="2 3">
    <name type="scientific">Waltera intestinalis</name>
    <dbReference type="NCBI Taxonomy" id="2606635"/>
    <lineage>
        <taxon>Bacteria</taxon>
        <taxon>Bacillati</taxon>
        <taxon>Bacillota</taxon>
        <taxon>Clostridia</taxon>
        <taxon>Lachnospirales</taxon>
        <taxon>Lachnospiraceae</taxon>
        <taxon>Waltera</taxon>
    </lineage>
</organism>
<evidence type="ECO:0000259" key="1">
    <source>
        <dbReference type="Pfam" id="PF18980"/>
    </source>
</evidence>
<feature type="domain" description="DUF5716" evidence="1">
    <location>
        <begin position="126"/>
        <end position="412"/>
    </location>
</feature>
<dbReference type="Pfam" id="PF18980">
    <property type="entry name" value="DUF5716_C"/>
    <property type="match status" value="1"/>
</dbReference>
<name>A0A6L5YJR9_9FIRM</name>